<dbReference type="AlphaFoldDB" id="A0A3B0U1H6"/>
<dbReference type="InterPro" id="IPR036052">
    <property type="entry name" value="TrpB-like_PALP_sf"/>
</dbReference>
<sequence length="87" mass="9563">MSDIQPRTQQNTAQFDPPGRGRIYNSIIETIGNTPLVRVPNLTQNQNLVGDLVLKLEFFNPISSVKDRLGVGMILDLEAEGKISPGD</sequence>
<dbReference type="EMBL" id="UOEQ01000509">
    <property type="protein sequence ID" value="VAW24148.1"/>
    <property type="molecule type" value="Genomic_DNA"/>
</dbReference>
<dbReference type="PANTHER" id="PTHR10314">
    <property type="entry name" value="CYSTATHIONINE BETA-SYNTHASE"/>
    <property type="match status" value="1"/>
</dbReference>
<gene>
    <name evidence="3" type="ORF">MNBD_ALPHA11-1457</name>
</gene>
<dbReference type="InterPro" id="IPR050214">
    <property type="entry name" value="Cys_Synth/Cystath_Beta-Synth"/>
</dbReference>
<accession>A0A3B0U1H6</accession>
<dbReference type="Pfam" id="PF00291">
    <property type="entry name" value="PALP"/>
    <property type="match status" value="1"/>
</dbReference>
<dbReference type="GO" id="GO:0004124">
    <property type="term" value="F:cysteine synthase activity"/>
    <property type="evidence" value="ECO:0007669"/>
    <property type="project" value="UniProtKB-EC"/>
</dbReference>
<dbReference type="EC" id="2.5.1.47" evidence="3"/>
<evidence type="ECO:0000259" key="2">
    <source>
        <dbReference type="Pfam" id="PF00291"/>
    </source>
</evidence>
<reference evidence="3" key="1">
    <citation type="submission" date="2018-06" db="EMBL/GenBank/DDBJ databases">
        <authorList>
            <person name="Zhirakovskaya E."/>
        </authorList>
    </citation>
    <scope>NUCLEOTIDE SEQUENCE</scope>
</reference>
<feature type="region of interest" description="Disordered" evidence="1">
    <location>
        <begin position="1"/>
        <end position="20"/>
    </location>
</feature>
<feature type="domain" description="Tryptophan synthase beta chain-like PALP" evidence="2">
    <location>
        <begin position="29"/>
        <end position="80"/>
    </location>
</feature>
<protein>
    <submittedName>
        <fullName evidence="3">Cysteine synthase</fullName>
        <ecNumber evidence="3">2.5.1.47</ecNumber>
    </submittedName>
</protein>
<name>A0A3B0U1H6_9ZZZZ</name>
<keyword evidence="3" id="KW-0808">Transferase</keyword>
<dbReference type="InterPro" id="IPR001926">
    <property type="entry name" value="TrpB-like_PALP"/>
</dbReference>
<dbReference type="SUPFAM" id="SSF53686">
    <property type="entry name" value="Tryptophan synthase beta subunit-like PLP-dependent enzymes"/>
    <property type="match status" value="1"/>
</dbReference>
<feature type="non-terminal residue" evidence="3">
    <location>
        <position position="87"/>
    </location>
</feature>
<evidence type="ECO:0000256" key="1">
    <source>
        <dbReference type="SAM" id="MobiDB-lite"/>
    </source>
</evidence>
<evidence type="ECO:0000313" key="3">
    <source>
        <dbReference type="EMBL" id="VAW24148.1"/>
    </source>
</evidence>
<dbReference type="Gene3D" id="3.40.50.1100">
    <property type="match status" value="2"/>
</dbReference>
<organism evidence="3">
    <name type="scientific">hydrothermal vent metagenome</name>
    <dbReference type="NCBI Taxonomy" id="652676"/>
    <lineage>
        <taxon>unclassified sequences</taxon>
        <taxon>metagenomes</taxon>
        <taxon>ecological metagenomes</taxon>
    </lineage>
</organism>
<proteinExistence type="predicted"/>
<feature type="compositionally biased region" description="Polar residues" evidence="1">
    <location>
        <begin position="1"/>
        <end position="14"/>
    </location>
</feature>